<keyword evidence="1" id="KW-0472">Membrane</keyword>
<dbReference type="OrthoDB" id="4804426at2759"/>
<proteinExistence type="predicted"/>
<gene>
    <name evidence="2" type="ORF">VPNG_05772</name>
</gene>
<feature type="transmembrane region" description="Helical" evidence="1">
    <location>
        <begin position="210"/>
        <end position="234"/>
    </location>
</feature>
<dbReference type="Proteomes" id="UP000285146">
    <property type="component" value="Unassembled WGS sequence"/>
</dbReference>
<name>A0A423WZZ9_9PEZI</name>
<evidence type="ECO:0000256" key="1">
    <source>
        <dbReference type="SAM" id="Phobius"/>
    </source>
</evidence>
<keyword evidence="1" id="KW-0812">Transmembrane</keyword>
<accession>A0A423WZZ9</accession>
<dbReference type="EMBL" id="LKEB01000032">
    <property type="protein sequence ID" value="ROW09148.1"/>
    <property type="molecule type" value="Genomic_DNA"/>
</dbReference>
<sequence>MNIQYFGSQVKTIAQVEARELSLLSKGDNTPSEIYYSEGSVQPKWLAWRSPVAFLAMLVRECGRTSELKRKELDDDILGAECQTRSTLWKEPEKIPGKPLARWPNDFYAATSAMHLCHNNMMFVARAVDFEIAVWKYLRLLINTKEPLLMWLRASAGESEWVSIQDDVQFEISHTVDRKAQIECLKESIVVQVNLLDNKIAHHESSQTNLIALLALIFAPASLIASIFSTGIVATNERS</sequence>
<protein>
    <submittedName>
        <fullName evidence="2">Uncharacterized protein</fullName>
    </submittedName>
</protein>
<comment type="caution">
    <text evidence="2">The sequence shown here is derived from an EMBL/GenBank/DDBJ whole genome shotgun (WGS) entry which is preliminary data.</text>
</comment>
<dbReference type="InParanoid" id="A0A423WZZ9"/>
<dbReference type="AlphaFoldDB" id="A0A423WZZ9"/>
<organism evidence="2 3">
    <name type="scientific">Cytospora leucostoma</name>
    <dbReference type="NCBI Taxonomy" id="1230097"/>
    <lineage>
        <taxon>Eukaryota</taxon>
        <taxon>Fungi</taxon>
        <taxon>Dikarya</taxon>
        <taxon>Ascomycota</taxon>
        <taxon>Pezizomycotina</taxon>
        <taxon>Sordariomycetes</taxon>
        <taxon>Sordariomycetidae</taxon>
        <taxon>Diaporthales</taxon>
        <taxon>Cytosporaceae</taxon>
        <taxon>Cytospora</taxon>
    </lineage>
</organism>
<evidence type="ECO:0000313" key="2">
    <source>
        <dbReference type="EMBL" id="ROW09148.1"/>
    </source>
</evidence>
<keyword evidence="3" id="KW-1185">Reference proteome</keyword>
<reference evidence="2 3" key="1">
    <citation type="submission" date="2015-09" db="EMBL/GenBank/DDBJ databases">
        <title>Host preference determinants of Valsa canker pathogens revealed by comparative genomics.</title>
        <authorList>
            <person name="Yin Z."/>
            <person name="Huang L."/>
        </authorList>
    </citation>
    <scope>NUCLEOTIDE SEQUENCE [LARGE SCALE GENOMIC DNA]</scope>
    <source>
        <strain evidence="2 3">SXYLt</strain>
    </source>
</reference>
<keyword evidence="1" id="KW-1133">Transmembrane helix</keyword>
<evidence type="ECO:0000313" key="3">
    <source>
        <dbReference type="Proteomes" id="UP000285146"/>
    </source>
</evidence>